<dbReference type="Proteomes" id="UP000765509">
    <property type="component" value="Unassembled WGS sequence"/>
</dbReference>
<evidence type="ECO:0000313" key="1">
    <source>
        <dbReference type="EMBL" id="MBW0492252.1"/>
    </source>
</evidence>
<reference evidence="1" key="1">
    <citation type="submission" date="2021-03" db="EMBL/GenBank/DDBJ databases">
        <title>Draft genome sequence of rust myrtle Austropuccinia psidii MF-1, a brazilian biotype.</title>
        <authorList>
            <person name="Quecine M.C."/>
            <person name="Pachon D.M.R."/>
            <person name="Bonatelli M.L."/>
            <person name="Correr F.H."/>
            <person name="Franceschini L.M."/>
            <person name="Leite T.F."/>
            <person name="Margarido G.R.A."/>
            <person name="Almeida C.A."/>
            <person name="Ferrarezi J.A."/>
            <person name="Labate C.A."/>
        </authorList>
    </citation>
    <scope>NUCLEOTIDE SEQUENCE</scope>
    <source>
        <strain evidence="1">MF-1</strain>
    </source>
</reference>
<organism evidence="1 2">
    <name type="scientific">Austropuccinia psidii MF-1</name>
    <dbReference type="NCBI Taxonomy" id="1389203"/>
    <lineage>
        <taxon>Eukaryota</taxon>
        <taxon>Fungi</taxon>
        <taxon>Dikarya</taxon>
        <taxon>Basidiomycota</taxon>
        <taxon>Pucciniomycotina</taxon>
        <taxon>Pucciniomycetes</taxon>
        <taxon>Pucciniales</taxon>
        <taxon>Sphaerophragmiaceae</taxon>
        <taxon>Austropuccinia</taxon>
    </lineage>
</organism>
<dbReference type="InterPro" id="IPR036397">
    <property type="entry name" value="RNaseH_sf"/>
</dbReference>
<comment type="caution">
    <text evidence="1">The sequence shown here is derived from an EMBL/GenBank/DDBJ whole genome shotgun (WGS) entry which is preliminary data.</text>
</comment>
<dbReference type="Gene3D" id="3.30.420.10">
    <property type="entry name" value="Ribonuclease H-like superfamily/Ribonuclease H"/>
    <property type="match status" value="1"/>
</dbReference>
<dbReference type="OrthoDB" id="3563554at2759"/>
<evidence type="ECO:0000313" key="2">
    <source>
        <dbReference type="Proteomes" id="UP000765509"/>
    </source>
</evidence>
<sequence length="102" mass="11818">MDGLAGRMIRMFCSYSIEFKDSDVLTHDWCTVIPYLELAYKTSIHSSTGKKPTILEKGCNPRLPYATLKKELVDLHSTERRSFKIILERARNNANRCMQESF</sequence>
<dbReference type="AlphaFoldDB" id="A0A9Q3H5V0"/>
<accession>A0A9Q3H5V0</accession>
<protein>
    <submittedName>
        <fullName evidence="1">Uncharacterized protein</fullName>
    </submittedName>
</protein>
<keyword evidence="2" id="KW-1185">Reference proteome</keyword>
<name>A0A9Q3H5V0_9BASI</name>
<dbReference type="EMBL" id="AVOT02011500">
    <property type="protein sequence ID" value="MBW0492252.1"/>
    <property type="molecule type" value="Genomic_DNA"/>
</dbReference>
<dbReference type="GO" id="GO:0003676">
    <property type="term" value="F:nucleic acid binding"/>
    <property type="evidence" value="ECO:0007669"/>
    <property type="project" value="InterPro"/>
</dbReference>
<proteinExistence type="predicted"/>
<gene>
    <name evidence="1" type="ORF">O181_031967</name>
</gene>